<keyword evidence="8 9" id="KW-0413">Isomerase</keyword>
<organism evidence="11 12">
    <name type="scientific">Rhodocytophaga aerolata</name>
    <dbReference type="NCBI Taxonomy" id="455078"/>
    <lineage>
        <taxon>Bacteria</taxon>
        <taxon>Pseudomonadati</taxon>
        <taxon>Bacteroidota</taxon>
        <taxon>Cytophagia</taxon>
        <taxon>Cytophagales</taxon>
        <taxon>Rhodocytophagaceae</taxon>
        <taxon>Rhodocytophaga</taxon>
    </lineage>
</organism>
<dbReference type="GO" id="GO:0016853">
    <property type="term" value="F:isomerase activity"/>
    <property type="evidence" value="ECO:0007669"/>
    <property type="project" value="UniProtKB-KW"/>
</dbReference>
<feature type="domain" description="N-(5'phosphoribosyl) anthranilate isomerase (PRAI)" evidence="10">
    <location>
        <begin position="5"/>
        <end position="204"/>
    </location>
</feature>
<keyword evidence="7 9" id="KW-0057">Aromatic amino acid biosynthesis</keyword>
<dbReference type="PANTHER" id="PTHR42894:SF1">
    <property type="entry name" value="N-(5'-PHOSPHORIBOSYL)ANTHRANILATE ISOMERASE"/>
    <property type="match status" value="1"/>
</dbReference>
<accession>A0ABT8RET7</accession>
<comment type="pathway">
    <text evidence="2 9">Amino-acid biosynthesis; L-tryptophan biosynthesis; L-tryptophan from chorismate: step 3/5.</text>
</comment>
<evidence type="ECO:0000256" key="1">
    <source>
        <dbReference type="ARBA" id="ARBA00001164"/>
    </source>
</evidence>
<evidence type="ECO:0000256" key="6">
    <source>
        <dbReference type="ARBA" id="ARBA00022822"/>
    </source>
</evidence>
<dbReference type="PANTHER" id="PTHR42894">
    <property type="entry name" value="N-(5'-PHOSPHORIBOSYL)ANTHRANILATE ISOMERASE"/>
    <property type="match status" value="1"/>
</dbReference>
<dbReference type="InterPro" id="IPR044643">
    <property type="entry name" value="TrpF_fam"/>
</dbReference>
<dbReference type="Gene3D" id="3.20.20.70">
    <property type="entry name" value="Aldolase class I"/>
    <property type="match status" value="1"/>
</dbReference>
<dbReference type="Proteomes" id="UP001168528">
    <property type="component" value="Unassembled WGS sequence"/>
</dbReference>
<evidence type="ECO:0000256" key="7">
    <source>
        <dbReference type="ARBA" id="ARBA00023141"/>
    </source>
</evidence>
<evidence type="ECO:0000256" key="4">
    <source>
        <dbReference type="ARBA" id="ARBA00022272"/>
    </source>
</evidence>
<comment type="similarity">
    <text evidence="9">Belongs to the TrpF family.</text>
</comment>
<dbReference type="SUPFAM" id="SSF51366">
    <property type="entry name" value="Ribulose-phoshate binding barrel"/>
    <property type="match status" value="1"/>
</dbReference>
<keyword evidence="12" id="KW-1185">Reference proteome</keyword>
<dbReference type="InterPro" id="IPR001240">
    <property type="entry name" value="PRAI_dom"/>
</dbReference>
<comment type="catalytic activity">
    <reaction evidence="1 9">
        <text>N-(5-phospho-beta-D-ribosyl)anthranilate = 1-(2-carboxyphenylamino)-1-deoxy-D-ribulose 5-phosphate</text>
        <dbReference type="Rhea" id="RHEA:21540"/>
        <dbReference type="ChEBI" id="CHEBI:18277"/>
        <dbReference type="ChEBI" id="CHEBI:58613"/>
        <dbReference type="EC" id="5.3.1.24"/>
    </reaction>
</comment>
<keyword evidence="6 9" id="KW-0822">Tryptophan biosynthesis</keyword>
<dbReference type="RefSeq" id="WP_302041415.1">
    <property type="nucleotide sequence ID" value="NZ_JAUKPO010000033.1"/>
</dbReference>
<dbReference type="Pfam" id="PF00697">
    <property type="entry name" value="PRAI"/>
    <property type="match status" value="1"/>
</dbReference>
<protein>
    <recommendedName>
        <fullName evidence="4 9">N-(5'-phosphoribosyl)anthranilate isomerase</fullName>
        <shortName evidence="9">PRAI</shortName>
        <ecNumber evidence="3 9">5.3.1.24</ecNumber>
    </recommendedName>
</protein>
<gene>
    <name evidence="9" type="primary">trpF</name>
    <name evidence="11" type="ORF">Q0590_30355</name>
</gene>
<dbReference type="CDD" id="cd00405">
    <property type="entry name" value="PRAI"/>
    <property type="match status" value="1"/>
</dbReference>
<keyword evidence="5 9" id="KW-0028">Amino-acid biosynthesis</keyword>
<evidence type="ECO:0000256" key="3">
    <source>
        <dbReference type="ARBA" id="ARBA00012572"/>
    </source>
</evidence>
<reference evidence="11" key="1">
    <citation type="submission" date="2023-07" db="EMBL/GenBank/DDBJ databases">
        <title>The genome sequence of Rhodocytophaga aerolata KACC 12507.</title>
        <authorList>
            <person name="Zhang X."/>
        </authorList>
    </citation>
    <scope>NUCLEOTIDE SEQUENCE</scope>
    <source>
        <strain evidence="11">KACC 12507</strain>
    </source>
</reference>
<evidence type="ECO:0000313" key="11">
    <source>
        <dbReference type="EMBL" id="MDO1450614.1"/>
    </source>
</evidence>
<comment type="caution">
    <text evidence="11">The sequence shown here is derived from an EMBL/GenBank/DDBJ whole genome shotgun (WGS) entry which is preliminary data.</text>
</comment>
<evidence type="ECO:0000256" key="2">
    <source>
        <dbReference type="ARBA" id="ARBA00004664"/>
    </source>
</evidence>
<dbReference type="EC" id="5.3.1.24" evidence="3 9"/>
<dbReference type="HAMAP" id="MF_00135">
    <property type="entry name" value="PRAI"/>
    <property type="match status" value="1"/>
</dbReference>
<dbReference type="InterPro" id="IPR011060">
    <property type="entry name" value="RibuloseP-bd_barrel"/>
</dbReference>
<dbReference type="EMBL" id="JAUKPO010000033">
    <property type="protein sequence ID" value="MDO1450614.1"/>
    <property type="molecule type" value="Genomic_DNA"/>
</dbReference>
<evidence type="ECO:0000256" key="8">
    <source>
        <dbReference type="ARBA" id="ARBA00023235"/>
    </source>
</evidence>
<proteinExistence type="inferred from homology"/>
<evidence type="ECO:0000259" key="10">
    <source>
        <dbReference type="Pfam" id="PF00697"/>
    </source>
</evidence>
<evidence type="ECO:0000256" key="9">
    <source>
        <dbReference type="HAMAP-Rule" id="MF_00135"/>
    </source>
</evidence>
<dbReference type="InterPro" id="IPR013785">
    <property type="entry name" value="Aldolase_TIM"/>
</dbReference>
<name>A0ABT8RET7_9BACT</name>
<evidence type="ECO:0000313" key="12">
    <source>
        <dbReference type="Proteomes" id="UP001168528"/>
    </source>
</evidence>
<evidence type="ECO:0000256" key="5">
    <source>
        <dbReference type="ARBA" id="ARBA00022605"/>
    </source>
</evidence>
<sequence>MTKLKVCGMRNKENIQSLLEVQPDYMGFIFYEKSPRFVGEELDADFLLSFPRSVKKVGVFVNAHPDFILKNVKKYGLELVQLHGNETPEVCRGLRSRGLTIIKAFALDNNFNFARLNNYKSFCDYFLFDTKSESYGGTGQAFNWDILKNYDNEKPFFLSGGISPVHVEMITELKGMNMHAVDINSLFENEPGSKDVEKIKVFAKQLRQAFQVPHV</sequence>